<gene>
    <name evidence="1" type="ORF">NO713_02361</name>
</gene>
<reference evidence="1" key="1">
    <citation type="submission" date="2020-09" db="EMBL/GenBank/DDBJ databases">
        <authorList>
            <person name="Blom J."/>
        </authorList>
    </citation>
    <scope>NUCLEOTIDE SEQUENCE</scope>
    <source>
        <strain evidence="1">No.713</strain>
    </source>
</reference>
<organism evidence="1 2">
    <name type="scientific">Planktothrix pseudagardhii</name>
    <dbReference type="NCBI Taxonomy" id="132604"/>
    <lineage>
        <taxon>Bacteria</taxon>
        <taxon>Bacillati</taxon>
        <taxon>Cyanobacteriota</taxon>
        <taxon>Cyanophyceae</taxon>
        <taxon>Oscillatoriophycideae</taxon>
        <taxon>Oscillatoriales</taxon>
        <taxon>Microcoleaceae</taxon>
        <taxon>Planktothrix</taxon>
    </lineage>
</organism>
<proteinExistence type="predicted"/>
<dbReference type="PANTHER" id="PTHR39550:SF1">
    <property type="entry name" value="SLL0658 PROTEIN"/>
    <property type="match status" value="1"/>
</dbReference>
<dbReference type="InterPro" id="IPR021799">
    <property type="entry name" value="PIN-like_prokaryotic"/>
</dbReference>
<keyword evidence="2" id="KW-1185">Reference proteome</keyword>
<dbReference type="PANTHER" id="PTHR39550">
    <property type="entry name" value="SLL0658 PROTEIN"/>
    <property type="match status" value="1"/>
</dbReference>
<dbReference type="Proteomes" id="UP001153719">
    <property type="component" value="Chromosome"/>
</dbReference>
<dbReference type="RefSeq" id="WP_254173779.1">
    <property type="nucleotide sequence ID" value="NZ_LR882967.1"/>
</dbReference>
<accession>A0A9W4G674</accession>
<protein>
    <submittedName>
        <fullName evidence="1">Twitching motility protein PilT</fullName>
    </submittedName>
</protein>
<evidence type="ECO:0000313" key="1">
    <source>
        <dbReference type="EMBL" id="CAD5947908.1"/>
    </source>
</evidence>
<dbReference type="Pfam" id="PF11848">
    <property type="entry name" value="DUF3368"/>
    <property type="match status" value="1"/>
</dbReference>
<dbReference type="KEGG" id="ppsu:NO713_02361"/>
<sequence length="160" mass="17562">MQKVVINSSPLMVLFKSQLINILPQVCQEIIIPNAVWSEVAEAGKNDLPSQQLPQMTWAKKVDLVSVSPTITAWGLDPGETEVLSFAWENKGYRAIIDDAAGRRVARTLNIPLVGTAGLLLFAKQKGFLDSMTVAIQLLKNSGLWLSDDLVKYLLEQAGE</sequence>
<evidence type="ECO:0000313" key="2">
    <source>
        <dbReference type="Proteomes" id="UP001153719"/>
    </source>
</evidence>
<dbReference type="AlphaFoldDB" id="A0A9W4G674"/>
<dbReference type="EMBL" id="LR882967">
    <property type="protein sequence ID" value="CAD5947908.1"/>
    <property type="molecule type" value="Genomic_DNA"/>
</dbReference>
<name>A0A9W4G674_9CYAN</name>